<feature type="transmembrane region" description="Helical" evidence="6">
    <location>
        <begin position="21"/>
        <end position="44"/>
    </location>
</feature>
<name>A0A1G9T9T0_9BACL</name>
<feature type="active site" description="Nucleophile" evidence="4">
    <location>
        <position position="263"/>
    </location>
</feature>
<keyword evidence="3" id="KW-0865">Zymogen</keyword>
<sequence>MVETAVQIEKQRPKRSRWKKTAMIMITGVLIILVISGTAAYWLMRKSLPVTTGTETISSLTSPVNAYRDKNGVPHIVAKNLKDLYMAQGYVTAQERMFQMDLSRRQASGQLSEVIGEKTVEKDRFFRTMGLRRAAEASFEVYSPEAKKVLQWYADGVNAYLKEAKKKKALPIEFTLVGYEPKKWTPVDSLTIGKYMAFDLGGHWEGQAFRQYLIQHFPKEKALDLFPSYPENGAEIIGKAMETKIDIKTRLASAVVPNEYNGSNNWVVAGKKTKSGKPYLADDPHLGLATPSIWFETQLKAPGMNVSGVVFAGVPGIIVGHNTKVAWGVTNVSPDVQDLYIEKRNPINPEEFLYEGKWEKAKIIEENIKVKDHKTIPYKVTVTRHGPIMSEFALDKKEDTVLSLKWTALEPSTELQAVLMFNKAENWNQFKKALTYFHTPAQNFVFASQDGTIAYRANGLIPIRGEKYASVPVPGWDKKYEWKGYIPWGKLPTVVNPKEGFIATANNKVIGENYHYHITDSWAQPYREQRIKDVLSSKEKLSVKDMKMLQFDRKNLQAEEMLPILLPLIERDKLDPNEKKALQILKDWNHKDDKERAAPLLFNLWMQEFSNVLFEKKIDQKMMNLFDGKAQVVDELIRRATKGQEGPWVKEAGGLQAVSNRSFSRTVKEVENIQGEDTEKWNWGAYHTLPFDHPLAAIKPLNLLFNPKETEMGGSRVTVGAAGWDPATGKVNHGAAWRTVVDLSDLSKSYNVVGPGQSGHVLSKWYDNQIKDWTTGNYHVTNTKEASFKSEEKLVLTPDQ</sequence>
<organism evidence="7 9">
    <name type="scientific">Fictibacillus solisalsi</name>
    <dbReference type="NCBI Taxonomy" id="459525"/>
    <lineage>
        <taxon>Bacteria</taxon>
        <taxon>Bacillati</taxon>
        <taxon>Bacillota</taxon>
        <taxon>Bacilli</taxon>
        <taxon>Bacillales</taxon>
        <taxon>Fictibacillaceae</taxon>
        <taxon>Fictibacillus</taxon>
    </lineage>
</organism>
<dbReference type="Proteomes" id="UP000199544">
    <property type="component" value="Unassembled WGS sequence"/>
</dbReference>
<dbReference type="Pfam" id="PF01804">
    <property type="entry name" value="Penicil_amidase"/>
    <property type="match status" value="1"/>
</dbReference>
<dbReference type="OrthoDB" id="9759796at2"/>
<dbReference type="InterPro" id="IPR023343">
    <property type="entry name" value="Penicillin_amidase_dom1"/>
</dbReference>
<gene>
    <name evidence="7" type="ORF">SAMN04488137_0158</name>
    <name evidence="8" type="ORF">SAMN04488137_4372</name>
</gene>
<dbReference type="PIRSF" id="PIRSF001227">
    <property type="entry name" value="Pen_acylase"/>
    <property type="match status" value="1"/>
</dbReference>
<dbReference type="InterPro" id="IPR029055">
    <property type="entry name" value="Ntn_hydrolases_N"/>
</dbReference>
<dbReference type="EMBL" id="FNHW01000003">
    <property type="protein sequence ID" value="SDN39822.1"/>
    <property type="molecule type" value="Genomic_DNA"/>
</dbReference>
<protein>
    <submittedName>
        <fullName evidence="7">Penicillin amidase</fullName>
    </submittedName>
</protein>
<dbReference type="Gene3D" id="2.30.120.10">
    <property type="match status" value="1"/>
</dbReference>
<feature type="binding site" evidence="5">
    <location>
        <position position="338"/>
    </location>
    <ligand>
        <name>Ca(2+)</name>
        <dbReference type="ChEBI" id="CHEBI:29108"/>
    </ligand>
</feature>
<keyword evidence="6" id="KW-0472">Membrane</keyword>
<evidence type="ECO:0000313" key="9">
    <source>
        <dbReference type="Proteomes" id="UP000199544"/>
    </source>
</evidence>
<dbReference type="SUPFAM" id="SSF56235">
    <property type="entry name" value="N-terminal nucleophile aminohydrolases (Ntn hydrolases)"/>
    <property type="match status" value="1"/>
</dbReference>
<keyword evidence="2" id="KW-0378">Hydrolase</keyword>
<dbReference type="RefSeq" id="WP_090231822.1">
    <property type="nucleotide sequence ID" value="NZ_FNHW01000001.1"/>
</dbReference>
<keyword evidence="5" id="KW-0106">Calcium</keyword>
<dbReference type="AlphaFoldDB" id="A0A1G9T9T0"/>
<dbReference type="PANTHER" id="PTHR34218">
    <property type="entry name" value="PEPTIDASE S45 PENICILLIN AMIDASE"/>
    <property type="match status" value="1"/>
</dbReference>
<dbReference type="InterPro" id="IPR043146">
    <property type="entry name" value="Penicillin_amidase_N_B-knob"/>
</dbReference>
<evidence type="ECO:0000256" key="3">
    <source>
        <dbReference type="ARBA" id="ARBA00023145"/>
    </source>
</evidence>
<feature type="binding site" evidence="5">
    <location>
        <position position="335"/>
    </location>
    <ligand>
        <name>Ca(2+)</name>
        <dbReference type="ChEBI" id="CHEBI:29108"/>
    </ligand>
</feature>
<keyword evidence="5" id="KW-0479">Metal-binding</keyword>
<accession>A0A1G9T9T0</accession>
<dbReference type="CDD" id="cd03747">
    <property type="entry name" value="Ntn_PGA_like"/>
    <property type="match status" value="1"/>
</dbReference>
<proteinExistence type="inferred from homology"/>
<dbReference type="PANTHER" id="PTHR34218:SF4">
    <property type="entry name" value="ACYL-HOMOSERINE LACTONE ACYLASE QUIP"/>
    <property type="match status" value="1"/>
</dbReference>
<keyword evidence="6" id="KW-1133">Transmembrane helix</keyword>
<reference evidence="9" key="1">
    <citation type="submission" date="2016-10" db="EMBL/GenBank/DDBJ databases">
        <authorList>
            <person name="Varghese N."/>
            <person name="Submissions S."/>
        </authorList>
    </citation>
    <scope>NUCLEOTIDE SEQUENCE [LARGE SCALE GENOMIC DNA]</scope>
    <source>
        <strain evidence="9">CGMCC 1.6854</strain>
    </source>
</reference>
<evidence type="ECO:0000256" key="5">
    <source>
        <dbReference type="PIRSR" id="PIRSR001227-2"/>
    </source>
</evidence>
<evidence type="ECO:0000256" key="6">
    <source>
        <dbReference type="SAM" id="Phobius"/>
    </source>
</evidence>
<evidence type="ECO:0000313" key="7">
    <source>
        <dbReference type="EMBL" id="SDM44400.1"/>
    </source>
</evidence>
<evidence type="ECO:0000256" key="4">
    <source>
        <dbReference type="PIRSR" id="PIRSR001227-1"/>
    </source>
</evidence>
<dbReference type="Gene3D" id="1.10.439.10">
    <property type="entry name" value="Penicillin Amidohydrolase, domain 1"/>
    <property type="match status" value="1"/>
</dbReference>
<dbReference type="EMBL" id="FNHW01000001">
    <property type="protein sequence ID" value="SDM44400.1"/>
    <property type="molecule type" value="Genomic_DNA"/>
</dbReference>
<keyword evidence="6" id="KW-0812">Transmembrane</keyword>
<dbReference type="InterPro" id="IPR002692">
    <property type="entry name" value="S45"/>
</dbReference>
<evidence type="ECO:0000313" key="8">
    <source>
        <dbReference type="EMBL" id="SDN39822.1"/>
    </source>
</evidence>
<dbReference type="GO" id="GO:0016811">
    <property type="term" value="F:hydrolase activity, acting on carbon-nitrogen (but not peptide) bonds, in linear amides"/>
    <property type="evidence" value="ECO:0007669"/>
    <property type="project" value="InterPro"/>
</dbReference>
<comment type="similarity">
    <text evidence="1">Belongs to the peptidase S45 family.</text>
</comment>
<dbReference type="Gene3D" id="3.60.20.10">
    <property type="entry name" value="Glutamine Phosphoribosylpyrophosphate, subunit 1, domain 1"/>
    <property type="match status" value="1"/>
</dbReference>
<dbReference type="Gene3D" id="1.10.1400.10">
    <property type="match status" value="1"/>
</dbReference>
<dbReference type="GO" id="GO:0046872">
    <property type="term" value="F:metal ion binding"/>
    <property type="evidence" value="ECO:0007669"/>
    <property type="project" value="UniProtKB-KW"/>
</dbReference>
<evidence type="ECO:0000256" key="1">
    <source>
        <dbReference type="ARBA" id="ARBA00006586"/>
    </source>
</evidence>
<evidence type="ECO:0000256" key="2">
    <source>
        <dbReference type="ARBA" id="ARBA00022801"/>
    </source>
</evidence>
<comment type="cofactor">
    <cofactor evidence="5">
        <name>Ca(2+)</name>
        <dbReference type="ChEBI" id="CHEBI:29108"/>
    </cofactor>
    <text evidence="5">Binds 1 Ca(2+) ion per dimer.</text>
</comment>
<dbReference type="InterPro" id="IPR014395">
    <property type="entry name" value="Pen/GL7ACA/AHL_acylase"/>
</dbReference>
<keyword evidence="9" id="KW-1185">Reference proteome</keyword>
<dbReference type="InterPro" id="IPR043147">
    <property type="entry name" value="Penicillin_amidase_A-knob"/>
</dbReference>
<dbReference type="GO" id="GO:0017000">
    <property type="term" value="P:antibiotic biosynthetic process"/>
    <property type="evidence" value="ECO:0007669"/>
    <property type="project" value="InterPro"/>
</dbReference>
<reference evidence="7" key="2">
    <citation type="submission" date="2016-10" db="EMBL/GenBank/DDBJ databases">
        <authorList>
            <person name="de Groot N.N."/>
        </authorList>
    </citation>
    <scope>NUCLEOTIDE SEQUENCE [LARGE SCALE GENOMIC DNA]</scope>
    <source>
        <strain evidence="7">CGMCC 1.6854</strain>
    </source>
</reference>